<name>A0A538U4N1_UNCEI</name>
<keyword evidence="1" id="KW-0802">TPR repeat</keyword>
<evidence type="ECO:0000256" key="1">
    <source>
        <dbReference type="PROSITE-ProRule" id="PRU00339"/>
    </source>
</evidence>
<dbReference type="Gene3D" id="1.25.40.10">
    <property type="entry name" value="Tetratricopeptide repeat domain"/>
    <property type="match status" value="3"/>
</dbReference>
<dbReference type="Pfam" id="PF14559">
    <property type="entry name" value="TPR_19"/>
    <property type="match status" value="1"/>
</dbReference>
<dbReference type="AlphaFoldDB" id="A0A538U4N1"/>
<feature type="repeat" description="TPR" evidence="1">
    <location>
        <begin position="624"/>
        <end position="657"/>
    </location>
</feature>
<dbReference type="InterPro" id="IPR011990">
    <property type="entry name" value="TPR-like_helical_dom_sf"/>
</dbReference>
<accession>A0A538U4N1</accession>
<organism evidence="2 3">
    <name type="scientific">Eiseniibacteriota bacterium</name>
    <dbReference type="NCBI Taxonomy" id="2212470"/>
    <lineage>
        <taxon>Bacteria</taxon>
        <taxon>Candidatus Eiseniibacteriota</taxon>
    </lineage>
</organism>
<dbReference type="InterPro" id="IPR019734">
    <property type="entry name" value="TPR_rpt"/>
</dbReference>
<dbReference type="PANTHER" id="PTHR44998:SF1">
    <property type="entry name" value="UDP-N-ACETYLGLUCOSAMINE--PEPTIDE N-ACETYLGLUCOSAMINYLTRANSFERASE 110 KDA SUBUNIT"/>
    <property type="match status" value="1"/>
</dbReference>
<protein>
    <recommendedName>
        <fullName evidence="4">Tetratricopeptide repeat protein</fullName>
    </recommendedName>
</protein>
<dbReference type="EMBL" id="VBPB01000199">
    <property type="protein sequence ID" value="TMQ70838.1"/>
    <property type="molecule type" value="Genomic_DNA"/>
</dbReference>
<reference evidence="2 3" key="1">
    <citation type="journal article" date="2019" name="Nat. Microbiol.">
        <title>Mediterranean grassland soil C-N compound turnover is dependent on rainfall and depth, and is mediated by genomically divergent microorganisms.</title>
        <authorList>
            <person name="Diamond S."/>
            <person name="Andeer P.F."/>
            <person name="Li Z."/>
            <person name="Crits-Christoph A."/>
            <person name="Burstein D."/>
            <person name="Anantharaman K."/>
            <person name="Lane K.R."/>
            <person name="Thomas B.C."/>
            <person name="Pan C."/>
            <person name="Northen T.R."/>
            <person name="Banfield J.F."/>
        </authorList>
    </citation>
    <scope>NUCLEOTIDE SEQUENCE [LARGE SCALE GENOMIC DNA]</scope>
    <source>
        <strain evidence="2">WS_11</strain>
    </source>
</reference>
<dbReference type="SUPFAM" id="SSF48452">
    <property type="entry name" value="TPR-like"/>
    <property type="match status" value="4"/>
</dbReference>
<evidence type="ECO:0008006" key="4">
    <source>
        <dbReference type="Google" id="ProtNLM"/>
    </source>
</evidence>
<dbReference type="PROSITE" id="PS50005">
    <property type="entry name" value="TPR"/>
    <property type="match status" value="1"/>
</dbReference>
<dbReference type="Proteomes" id="UP000319771">
    <property type="component" value="Unassembled WGS sequence"/>
</dbReference>
<proteinExistence type="predicted"/>
<comment type="caution">
    <text evidence="2">The sequence shown here is derived from an EMBL/GenBank/DDBJ whole genome shotgun (WGS) entry which is preliminary data.</text>
</comment>
<gene>
    <name evidence="2" type="ORF">E6K81_11685</name>
</gene>
<evidence type="ECO:0000313" key="2">
    <source>
        <dbReference type="EMBL" id="TMQ70838.1"/>
    </source>
</evidence>
<dbReference type="PANTHER" id="PTHR44998">
    <property type="match status" value="1"/>
</dbReference>
<evidence type="ECO:0000313" key="3">
    <source>
        <dbReference type="Proteomes" id="UP000319771"/>
    </source>
</evidence>
<sequence length="934" mass="100829">MPLTHARRPSPSLAAAWLAAGLLVPTFPALAVPRAAVPRPAEPALADTGVFAPVAAQFRARESGLRTPAGSAVTPARLRLLLSAGRVDDAAQQAPAASGEAREVAVARGRVALLRQDFDALAGIVDRLDPTASATPAERWLRYDWLYARDDAAAIDTLTRAAVAGRDDAHALPELLAAGRLAYDMLDYPRAESLDTRALAQLPAAADDSAGVTGPSQFRAAALTGLGLIKQKRRDWDGSLTVLCQALAASANPTTLLALSETLVRIGRTDEAITAAQWGVRLNPYHEAAHYWLGNGYARRNYTQLFAARAAAFADAAGQRGLHRADAWLASGARALARAAYAGAIAAHPGWADARVRLASLDFEDGRLVASRQGCFAALRLCPEYGRAHAVLAKALEAQRATVDVHRTGYETRFAAAALPAVPGIERFVTNWRSLSPRHQKRVALSVAPWRAFIPVLLDGGATLYIKPLYLRLSECPDLGTLRDQRIGYDSRLWDDVRGCGGYHTVTGIEDVERTIFDRYNTVLHELTHQVHGVMTPDDARAIQEHYRLAKARDDSTREGYLSRYAGGSVYEYFAEGANAFASPMRDAYDPREIVRERLDQRDPDLRHLVEGFLARTDVGASYPIAYAAGGDDRVERGRVNEALPFYHKALTRSPADETALTSLARALVLGHRAAAAESVALRAVEAHPTSGSTRVVLAEASWHAGRGLAPAAAALAAARDSVRREDRYLVDIELGRLAWNAGEATRARAAYDSVLAYQSDSPEGLHGRALSLALAGQADSAFVRFDQAVRVRTGVVALRCDYAHALLAAGRVAPARAQLDEARLLDEQNPEAEALRAWADLAQGRLDAARRHAQRALAWGPWCDLAHIVAGGIEARGGRKEAARAAWAPVVARIERGSPPDYVYRPGIASWEEVHALPSSERRLLESFQGEAR</sequence>